<evidence type="ECO:0000256" key="8">
    <source>
        <dbReference type="ARBA" id="ARBA00023242"/>
    </source>
</evidence>
<dbReference type="PROSITE" id="PS51186">
    <property type="entry name" value="GNAT"/>
    <property type="match status" value="1"/>
</dbReference>
<dbReference type="InterPro" id="IPR016181">
    <property type="entry name" value="Acyl_CoA_acyltransferase"/>
</dbReference>
<dbReference type="GO" id="GO:1990189">
    <property type="term" value="F:protein N-terminal-serine acetyltransferase activity"/>
    <property type="evidence" value="ECO:0007669"/>
    <property type="project" value="UniProtKB-EC"/>
</dbReference>
<evidence type="ECO:0000256" key="6">
    <source>
        <dbReference type="ARBA" id="ARBA00022490"/>
    </source>
</evidence>
<dbReference type="PANTHER" id="PTHR20531:SF1">
    <property type="entry name" value="N-ALPHA-ACETYLTRANSFERASE 40"/>
    <property type="match status" value="1"/>
</dbReference>
<name>A0A381L1V1_BLUGR</name>
<organism evidence="13">
    <name type="scientific">Blumeria graminis f. sp. tritici 96224</name>
    <dbReference type="NCBI Taxonomy" id="1268274"/>
    <lineage>
        <taxon>Eukaryota</taxon>
        <taxon>Fungi</taxon>
        <taxon>Dikarya</taxon>
        <taxon>Ascomycota</taxon>
        <taxon>Pezizomycotina</taxon>
        <taxon>Leotiomycetes</taxon>
        <taxon>Erysiphales</taxon>
        <taxon>Erysiphaceae</taxon>
        <taxon>Blumeria</taxon>
    </lineage>
</organism>
<evidence type="ECO:0000256" key="5">
    <source>
        <dbReference type="ARBA" id="ARBA00015043"/>
    </source>
</evidence>
<evidence type="ECO:0000256" key="7">
    <source>
        <dbReference type="ARBA" id="ARBA00022679"/>
    </source>
</evidence>
<dbReference type="GO" id="GO:0043998">
    <property type="term" value="F:histone H2A acetyltransferase activity"/>
    <property type="evidence" value="ECO:0007669"/>
    <property type="project" value="InterPro"/>
</dbReference>
<comment type="similarity">
    <text evidence="3">Belongs to the acetyltransferase family. NAA40 subfamily.</text>
</comment>
<proteinExistence type="inferred from homology"/>
<dbReference type="InterPro" id="IPR000182">
    <property type="entry name" value="GNAT_dom"/>
</dbReference>
<reference evidence="13" key="1">
    <citation type="submission" date="2018-07" db="EMBL/GenBank/DDBJ databases">
        <authorList>
            <person name="Quirk P.G."/>
            <person name="Krulwich T.A."/>
        </authorList>
    </citation>
    <scope>NUCLEOTIDE SEQUENCE</scope>
    <source>
        <strain evidence="13">96224</strain>
    </source>
</reference>
<protein>
    <recommendedName>
        <fullName evidence="5">N-alpha-acetyltransferase 40</fullName>
        <ecNumber evidence="4">2.3.1.257</ecNumber>
    </recommendedName>
</protein>
<dbReference type="OrthoDB" id="424551at2759"/>
<keyword evidence="8" id="KW-0539">Nucleus</keyword>
<evidence type="ECO:0000256" key="10">
    <source>
        <dbReference type="ARBA" id="ARBA00047821"/>
    </source>
</evidence>
<evidence type="ECO:0000259" key="12">
    <source>
        <dbReference type="PROSITE" id="PS51186"/>
    </source>
</evidence>
<dbReference type="Gene3D" id="3.40.630.30">
    <property type="match status" value="1"/>
</dbReference>
<keyword evidence="9" id="KW-0012">Acyltransferase</keyword>
<accession>A0A381L1V1</accession>
<comment type="catalytic activity">
    <reaction evidence="11">
        <text>N-terminal L-seryl-[histone H4] + acetyl-CoA = N-terminal N(alpha)-acetyl-L-seryl-[histone H4] + CoA + H(+)</text>
        <dbReference type="Rhea" id="RHEA:50596"/>
        <dbReference type="Rhea" id="RHEA-COMP:12740"/>
        <dbReference type="Rhea" id="RHEA-COMP:12743"/>
        <dbReference type="ChEBI" id="CHEBI:15378"/>
        <dbReference type="ChEBI" id="CHEBI:57287"/>
        <dbReference type="ChEBI" id="CHEBI:57288"/>
        <dbReference type="ChEBI" id="CHEBI:64738"/>
        <dbReference type="ChEBI" id="CHEBI:83690"/>
        <dbReference type="EC" id="2.3.1.257"/>
    </reaction>
</comment>
<gene>
    <name evidence="13" type="ORF">BGT96224V2_LOCUS1008</name>
</gene>
<evidence type="ECO:0000256" key="1">
    <source>
        <dbReference type="ARBA" id="ARBA00004123"/>
    </source>
</evidence>
<keyword evidence="6" id="KW-0963">Cytoplasm</keyword>
<dbReference type="Pfam" id="PF00583">
    <property type="entry name" value="Acetyltransf_1"/>
    <property type="match status" value="1"/>
</dbReference>
<comment type="subcellular location">
    <subcellularLocation>
        <location evidence="2">Cytoplasm</location>
    </subcellularLocation>
    <subcellularLocation>
        <location evidence="1">Nucleus</location>
    </subcellularLocation>
</comment>
<dbReference type="GO" id="GO:0005634">
    <property type="term" value="C:nucleus"/>
    <property type="evidence" value="ECO:0007669"/>
    <property type="project" value="UniProtKB-SubCell"/>
</dbReference>
<comment type="catalytic activity">
    <reaction evidence="10">
        <text>N-terminal L-seryl-[histone H2A] + acetyl-CoA = N-terminal N(alpha)-acetyl-L-seryl-[histone H2A] + CoA + H(+)</text>
        <dbReference type="Rhea" id="RHEA:50600"/>
        <dbReference type="Rhea" id="RHEA-COMP:12742"/>
        <dbReference type="Rhea" id="RHEA-COMP:12744"/>
        <dbReference type="ChEBI" id="CHEBI:15378"/>
        <dbReference type="ChEBI" id="CHEBI:57287"/>
        <dbReference type="ChEBI" id="CHEBI:57288"/>
        <dbReference type="ChEBI" id="CHEBI:64738"/>
        <dbReference type="ChEBI" id="CHEBI:83690"/>
        <dbReference type="EC" id="2.3.1.257"/>
    </reaction>
</comment>
<evidence type="ECO:0000256" key="11">
    <source>
        <dbReference type="ARBA" id="ARBA00049524"/>
    </source>
</evidence>
<dbReference type="PANTHER" id="PTHR20531">
    <property type="entry name" value="N-ALPHA-ACETYLTRANSFERASE 40"/>
    <property type="match status" value="1"/>
</dbReference>
<feature type="domain" description="N-acetyltransferase" evidence="12">
    <location>
        <begin position="69"/>
        <end position="228"/>
    </location>
</feature>
<keyword evidence="7" id="KW-0808">Transferase</keyword>
<dbReference type="EC" id="2.3.1.257" evidence="4"/>
<evidence type="ECO:0000256" key="4">
    <source>
        <dbReference type="ARBA" id="ARBA00012950"/>
    </source>
</evidence>
<dbReference type="AlphaFoldDB" id="A0A381L1V1"/>
<dbReference type="SUPFAM" id="SSF55729">
    <property type="entry name" value="Acyl-CoA N-acyltransferases (Nat)"/>
    <property type="match status" value="1"/>
</dbReference>
<evidence type="ECO:0000256" key="2">
    <source>
        <dbReference type="ARBA" id="ARBA00004496"/>
    </source>
</evidence>
<evidence type="ECO:0000256" key="3">
    <source>
        <dbReference type="ARBA" id="ARBA00008870"/>
    </source>
</evidence>
<evidence type="ECO:0000256" key="9">
    <source>
        <dbReference type="ARBA" id="ARBA00023315"/>
    </source>
</evidence>
<sequence length="235" mass="27058">MSTLHYKTIITMIMVITQNIMAAGDILSMQTTLREANAKTVSEFERDYLPLDSDWKNWTHPQTGLTYEINFHSSASLPPQDLDRCFNLIEESSSENYRKSQHGWNPHFKRYEMQLPDLKYILVKHDNQTEGFLSFMPTMEVGKFVLYCYEIHLSVPLQGTGLGSWLMRLLDTIAASIPETEKTMLTCFVRNSHAMKFYAKLGYKIDSSLTPPPKQLRNGTIIEADYVIFGKDVQI</sequence>
<dbReference type="GO" id="GO:0005737">
    <property type="term" value="C:cytoplasm"/>
    <property type="evidence" value="ECO:0007669"/>
    <property type="project" value="UniProtKB-SubCell"/>
</dbReference>
<dbReference type="GO" id="GO:0010485">
    <property type="term" value="F:histone H4 acetyltransferase activity"/>
    <property type="evidence" value="ECO:0007669"/>
    <property type="project" value="InterPro"/>
</dbReference>
<evidence type="ECO:0000313" key="13">
    <source>
        <dbReference type="EMBL" id="SUZ07879.1"/>
    </source>
</evidence>
<dbReference type="EMBL" id="UIGY01000002">
    <property type="protein sequence ID" value="SUZ07879.1"/>
    <property type="molecule type" value="Genomic_DNA"/>
</dbReference>
<dbReference type="InterPro" id="IPR039949">
    <property type="entry name" value="NAA40"/>
</dbReference>